<gene>
    <name evidence="1" type="ORF">GA0111570_11448</name>
</gene>
<evidence type="ECO:0000313" key="2">
    <source>
        <dbReference type="Proteomes" id="UP000199086"/>
    </source>
</evidence>
<sequence>MGGVGGKIAFPEVGAACGAGEFESPDLVAALGLIRDALCLPGLAAMRLPNPGIG</sequence>
<dbReference type="AlphaFoldDB" id="A0A1G6I5S0"/>
<evidence type="ECO:0000313" key="1">
    <source>
        <dbReference type="EMBL" id="SDC01887.1"/>
    </source>
</evidence>
<dbReference type="Proteomes" id="UP000199086">
    <property type="component" value="Unassembled WGS sequence"/>
</dbReference>
<dbReference type="EMBL" id="FMYF01000014">
    <property type="protein sequence ID" value="SDC01887.1"/>
    <property type="molecule type" value="Genomic_DNA"/>
</dbReference>
<accession>A0A1G6I5S0</accession>
<organism evidence="1 2">
    <name type="scientific">Raineyella antarctica</name>
    <dbReference type="NCBI Taxonomy" id="1577474"/>
    <lineage>
        <taxon>Bacteria</taxon>
        <taxon>Bacillati</taxon>
        <taxon>Actinomycetota</taxon>
        <taxon>Actinomycetes</taxon>
        <taxon>Propionibacteriales</taxon>
        <taxon>Propionibacteriaceae</taxon>
        <taxon>Raineyella</taxon>
    </lineage>
</organism>
<name>A0A1G6I5S0_9ACTN</name>
<reference evidence="1 2" key="1">
    <citation type="submission" date="2016-06" db="EMBL/GenBank/DDBJ databases">
        <authorList>
            <person name="Olsen C.W."/>
            <person name="Carey S."/>
            <person name="Hinshaw L."/>
            <person name="Karasin A.I."/>
        </authorList>
    </citation>
    <scope>NUCLEOTIDE SEQUENCE [LARGE SCALE GENOMIC DNA]</scope>
    <source>
        <strain evidence="1 2">LZ-22</strain>
    </source>
</reference>
<dbReference type="STRING" id="1577474.GA0111570_11448"/>
<keyword evidence="2" id="KW-1185">Reference proteome</keyword>
<protein>
    <submittedName>
        <fullName evidence="1">Uncharacterized protein</fullName>
    </submittedName>
</protein>
<proteinExistence type="predicted"/>